<dbReference type="OrthoDB" id="2122134at2759"/>
<evidence type="ECO:0000259" key="2">
    <source>
        <dbReference type="Pfam" id="PF00035"/>
    </source>
</evidence>
<protein>
    <recommendedName>
        <fullName evidence="2">DRBM domain-containing protein</fullName>
    </recommendedName>
</protein>
<dbReference type="SUPFAM" id="SSF54768">
    <property type="entry name" value="dsRNA-binding domain-like"/>
    <property type="match status" value="2"/>
</dbReference>
<feature type="region of interest" description="Disordered" evidence="1">
    <location>
        <begin position="856"/>
        <end position="883"/>
    </location>
</feature>
<feature type="region of interest" description="Disordered" evidence="1">
    <location>
        <begin position="771"/>
        <end position="809"/>
    </location>
</feature>
<dbReference type="VEuPathDB" id="FungiDB:SPPG_05008"/>
<feature type="compositionally biased region" description="Acidic residues" evidence="1">
    <location>
        <begin position="386"/>
        <end position="401"/>
    </location>
</feature>
<feature type="compositionally biased region" description="Polar residues" evidence="1">
    <location>
        <begin position="784"/>
        <end position="809"/>
    </location>
</feature>
<reference evidence="3 4" key="1">
    <citation type="submission" date="2009-08" db="EMBL/GenBank/DDBJ databases">
        <title>The Genome Sequence of Spizellomyces punctatus strain DAOM BR117.</title>
        <authorList>
            <consortium name="The Broad Institute Genome Sequencing Platform"/>
            <person name="Russ C."/>
            <person name="Cuomo C."/>
            <person name="Shea T."/>
            <person name="Young S.K."/>
            <person name="Zeng Q."/>
            <person name="Koehrsen M."/>
            <person name="Haas B."/>
            <person name="Borodovsky M."/>
            <person name="Guigo R."/>
            <person name="Alvarado L."/>
            <person name="Berlin A."/>
            <person name="Bochicchio J."/>
            <person name="Borenstein D."/>
            <person name="Chapman S."/>
            <person name="Chen Z."/>
            <person name="Engels R."/>
            <person name="Freedman E."/>
            <person name="Gellesch M."/>
            <person name="Goldberg J."/>
            <person name="Griggs A."/>
            <person name="Gujja S."/>
            <person name="Heiman D."/>
            <person name="Hepburn T."/>
            <person name="Howarth C."/>
            <person name="Jen D."/>
            <person name="Larson L."/>
            <person name="Lewis B."/>
            <person name="Mehta T."/>
            <person name="Park D."/>
            <person name="Pearson M."/>
            <person name="Roberts A."/>
            <person name="Saif S."/>
            <person name="Shenoy N."/>
            <person name="Sisk P."/>
            <person name="Stolte C."/>
            <person name="Sykes S."/>
            <person name="Thomson T."/>
            <person name="Walk T."/>
            <person name="White J."/>
            <person name="Yandava C."/>
            <person name="Burger G."/>
            <person name="Gray M.W."/>
            <person name="Holland P.W.H."/>
            <person name="King N."/>
            <person name="Lang F.B.F."/>
            <person name="Roger A.J."/>
            <person name="Ruiz-Trillo I."/>
            <person name="Lander E."/>
            <person name="Nusbaum C."/>
        </authorList>
    </citation>
    <scope>NUCLEOTIDE SEQUENCE [LARGE SCALE GENOMIC DNA]</scope>
    <source>
        <strain evidence="3 4">DAOM BR117</strain>
    </source>
</reference>
<feature type="region of interest" description="Disordered" evidence="1">
    <location>
        <begin position="235"/>
        <end position="350"/>
    </location>
</feature>
<feature type="compositionally biased region" description="Acidic residues" evidence="1">
    <location>
        <begin position="577"/>
        <end position="590"/>
    </location>
</feature>
<proteinExistence type="predicted"/>
<dbReference type="Pfam" id="PF00035">
    <property type="entry name" value="dsrm"/>
    <property type="match status" value="1"/>
</dbReference>
<feature type="compositionally biased region" description="Acidic residues" evidence="1">
    <location>
        <begin position="409"/>
        <end position="438"/>
    </location>
</feature>
<accession>A0A0L0HEW6</accession>
<dbReference type="GeneID" id="27688428"/>
<feature type="compositionally biased region" description="Low complexity" evidence="1">
    <location>
        <begin position="308"/>
        <end position="319"/>
    </location>
</feature>
<dbReference type="RefSeq" id="XP_016607662.1">
    <property type="nucleotide sequence ID" value="XM_016753248.1"/>
</dbReference>
<feature type="region of interest" description="Disordered" evidence="1">
    <location>
        <begin position="455"/>
        <end position="482"/>
    </location>
</feature>
<feature type="compositionally biased region" description="Basic and acidic residues" evidence="1">
    <location>
        <begin position="771"/>
        <end position="783"/>
    </location>
</feature>
<evidence type="ECO:0000256" key="1">
    <source>
        <dbReference type="SAM" id="MobiDB-lite"/>
    </source>
</evidence>
<dbReference type="Gene3D" id="3.30.160.20">
    <property type="match status" value="1"/>
</dbReference>
<organism evidence="3 4">
    <name type="scientific">Spizellomyces punctatus (strain DAOM BR117)</name>
    <dbReference type="NCBI Taxonomy" id="645134"/>
    <lineage>
        <taxon>Eukaryota</taxon>
        <taxon>Fungi</taxon>
        <taxon>Fungi incertae sedis</taxon>
        <taxon>Chytridiomycota</taxon>
        <taxon>Chytridiomycota incertae sedis</taxon>
        <taxon>Chytridiomycetes</taxon>
        <taxon>Spizellomycetales</taxon>
        <taxon>Spizellomycetaceae</taxon>
        <taxon>Spizellomyces</taxon>
    </lineage>
</organism>
<dbReference type="EMBL" id="KQ257457">
    <property type="protein sequence ID" value="KNC99622.1"/>
    <property type="molecule type" value="Genomic_DNA"/>
</dbReference>
<feature type="region of interest" description="Disordered" evidence="1">
    <location>
        <begin position="577"/>
        <end position="604"/>
    </location>
</feature>
<dbReference type="AlphaFoldDB" id="A0A0L0HEW6"/>
<dbReference type="InParanoid" id="A0A0L0HEW6"/>
<gene>
    <name evidence="3" type="ORF">SPPG_05008</name>
</gene>
<name>A0A0L0HEW6_SPIPD</name>
<evidence type="ECO:0000313" key="4">
    <source>
        <dbReference type="Proteomes" id="UP000053201"/>
    </source>
</evidence>
<evidence type="ECO:0000313" key="3">
    <source>
        <dbReference type="EMBL" id="KNC99622.1"/>
    </source>
</evidence>
<dbReference type="Proteomes" id="UP000053201">
    <property type="component" value="Unassembled WGS sequence"/>
</dbReference>
<feature type="region of interest" description="Disordered" evidence="1">
    <location>
        <begin position="369"/>
        <end position="443"/>
    </location>
</feature>
<feature type="compositionally biased region" description="Low complexity" evidence="1">
    <location>
        <begin position="467"/>
        <end position="480"/>
    </location>
</feature>
<sequence length="883" mass="96755">MDKGSLLPTSSILSPPYTSFFGIFPSPHPIHSVYFIGANAGRQALTGLRSYLVPKDVILAVYVEGTWQNPFVNSPPDRVFVMSVEGQDLDKVIATHMLLLDAHAPLQTTFIVLAPSTYHLPTCPSRRILLPAPTSPMPNPFVSLPAYFIKTLSQSAQVLLNHNFERIARELLLSDISEFHVQEPQWGTITNTENVVNLMVLANVLEKNAPDGVYTVRRDALKALDVGGRLSRLKSETGETQLRTNSESPFNPATGRTTFSAQEEDATMPEPSRPEQLDADMMAMSDISESPPPFQNDTGDPRKPPSPTQSSQKSNTQSKDQLIFSHQQTDHTKPNETTSPMNDAGDDLADLISSDIEDDLAALKQAVETFMGKSDPMVEVQATDISSEEDQSSDDEENDASSEEKATSSDDEESETSTEEDEASGDEDEKSEMEDDQNDSTTAPVNFQLDLITGPMAVDTPTGPPISSSSFDPTTSRSDSQSSTFIDRLATFVAKQYPNSQSPTYKLLTFSDPTTSKHLYRCHLTVAQEQFESAYLFTSPLDAAQDVARLACLFMHCYREAATKTERFSGRLEEIFTAEDNENPDEDREEGEVTEKPDDEMDPSEVMGLLDDFTATQAGHRIWLPRFMSYVTRQRLHVEWTYHVGPGGRGSHKATIQIGGKTYTSASSHTKRGNAKEDAAHVACKALGIDSSPTPSTSKSSTILLHEYCLRTKSRFQAHFSTVPPPSTAHAAPWFVCTVTMEAGEGQKWTSAAFPKKADAKADACRMAMEELERKGPKDEENSRSSTDGMDAPSQQAPSTYNQPLPQSQSFIASPFPSYPLSFPPSLAQPQVDLSVLLSSVLGMLQNPYAQVQTNVDASVGHLSSPGRGGGHRGRGRKRRRGG</sequence>
<dbReference type="InterPro" id="IPR014720">
    <property type="entry name" value="dsRBD_dom"/>
</dbReference>
<feature type="compositionally biased region" description="Basic residues" evidence="1">
    <location>
        <begin position="870"/>
        <end position="883"/>
    </location>
</feature>
<feature type="domain" description="DRBM" evidence="2">
    <location>
        <begin position="704"/>
        <end position="772"/>
    </location>
</feature>
<feature type="compositionally biased region" description="Polar residues" evidence="1">
    <location>
        <begin position="238"/>
        <end position="261"/>
    </location>
</feature>
<keyword evidence="4" id="KW-1185">Reference proteome</keyword>